<proteinExistence type="predicted"/>
<dbReference type="Gene3D" id="2.30.29.30">
    <property type="entry name" value="Pleckstrin-homology domain (PH domain)/Phosphotyrosine-binding domain (PTB)"/>
    <property type="match status" value="2"/>
</dbReference>
<dbReference type="PANTHER" id="PTHR23138:SF141">
    <property type="entry name" value="NUCLEAR PORE COMPLEX PROTEIN NUP50"/>
    <property type="match status" value="1"/>
</dbReference>
<dbReference type="AlphaFoldDB" id="A0AB34JRR6"/>
<feature type="compositionally biased region" description="Basic and acidic residues" evidence="1">
    <location>
        <begin position="1"/>
        <end position="23"/>
    </location>
</feature>
<feature type="compositionally biased region" description="Acidic residues" evidence="1">
    <location>
        <begin position="257"/>
        <end position="274"/>
    </location>
</feature>
<gene>
    <name evidence="3" type="ORF">AB1Y20_019229</name>
</gene>
<feature type="region of interest" description="Disordered" evidence="1">
    <location>
        <begin position="158"/>
        <end position="287"/>
    </location>
</feature>
<comment type="caution">
    <text evidence="3">The sequence shown here is derived from an EMBL/GenBank/DDBJ whole genome shotgun (WGS) entry which is preliminary data.</text>
</comment>
<dbReference type="PROSITE" id="PS50196">
    <property type="entry name" value="RANBD1"/>
    <property type="match status" value="1"/>
</dbReference>
<sequence length="407" mass="41381">MSDATSDKRPAEGGDEPSAKRLASETTSNSPTTACNWGGSNSGGFAAAGGGCSWGSGGVSFSSISAGGSGFAAVASSGGGFDSATQSTNDFGSALTSAGFGQRAPSAFTSFGACTPGSTTAVESAPVLNQRVEQVPNSTGEEDEECIHKCRAKLFRLEVRMERRRITGPRPREDGTGETDASGKCSPLGTAAVHEEKKTSNGSPDAAAEQQAPPLNTSGGGGGTEDSVTPLGDSSGDKGVSAVTDKEGVSPGKGGEAEGEGDGDDEDDDYDDGEEAKPSEDCAGGEEVEVTKWAEKGVGQVRLLVPKQAVRRSAEGGCAYPRLVMRVEHVGRLILNQPLPPATAPAERVSDTSIRLVVVSAATGATGEASPQVQSYLFRVKTPAEAEMLFNQINASIAPADPPDSTK</sequence>
<dbReference type="SMART" id="SM00160">
    <property type="entry name" value="RanBD"/>
    <property type="match status" value="1"/>
</dbReference>
<protein>
    <recommendedName>
        <fullName evidence="2">RanBD1 domain-containing protein</fullName>
    </recommendedName>
</protein>
<reference evidence="3 4" key="1">
    <citation type="journal article" date="2024" name="Science">
        <title>Giant polyketide synthase enzymes in the biosynthesis of giant marine polyether toxins.</title>
        <authorList>
            <person name="Fallon T.R."/>
            <person name="Shende V.V."/>
            <person name="Wierzbicki I.H."/>
            <person name="Pendleton A.L."/>
            <person name="Watervoot N.F."/>
            <person name="Auber R.P."/>
            <person name="Gonzalez D.J."/>
            <person name="Wisecaver J.H."/>
            <person name="Moore B.S."/>
        </authorList>
    </citation>
    <scope>NUCLEOTIDE SEQUENCE [LARGE SCALE GENOMIC DNA]</scope>
    <source>
        <strain evidence="3 4">12B1</strain>
    </source>
</reference>
<feature type="compositionally biased region" description="Basic and acidic residues" evidence="1">
    <location>
        <begin position="158"/>
        <end position="175"/>
    </location>
</feature>
<dbReference type="EMBL" id="JBGBPQ010000005">
    <property type="protein sequence ID" value="KAL1524330.1"/>
    <property type="molecule type" value="Genomic_DNA"/>
</dbReference>
<dbReference type="Proteomes" id="UP001515480">
    <property type="component" value="Unassembled WGS sequence"/>
</dbReference>
<feature type="region of interest" description="Disordered" evidence="1">
    <location>
        <begin position="1"/>
        <end position="40"/>
    </location>
</feature>
<feature type="domain" description="RanBD1" evidence="2">
    <location>
        <begin position="289"/>
        <end position="393"/>
    </location>
</feature>
<dbReference type="SUPFAM" id="SSF50729">
    <property type="entry name" value="PH domain-like"/>
    <property type="match status" value="1"/>
</dbReference>
<feature type="compositionally biased region" description="Polar residues" evidence="1">
    <location>
        <begin position="24"/>
        <end position="35"/>
    </location>
</feature>
<dbReference type="InterPro" id="IPR011993">
    <property type="entry name" value="PH-like_dom_sf"/>
</dbReference>
<evidence type="ECO:0000313" key="3">
    <source>
        <dbReference type="EMBL" id="KAL1524330.1"/>
    </source>
</evidence>
<keyword evidence="4" id="KW-1185">Reference proteome</keyword>
<dbReference type="InterPro" id="IPR045255">
    <property type="entry name" value="RanBP1-like"/>
</dbReference>
<dbReference type="InterPro" id="IPR000156">
    <property type="entry name" value="Ran_bind_dom"/>
</dbReference>
<dbReference type="Pfam" id="PF00638">
    <property type="entry name" value="Ran_BP1"/>
    <property type="match status" value="1"/>
</dbReference>
<feature type="region of interest" description="Disordered" evidence="1">
    <location>
        <begin position="120"/>
        <end position="145"/>
    </location>
</feature>
<organism evidence="3 4">
    <name type="scientific">Prymnesium parvum</name>
    <name type="common">Toxic golden alga</name>
    <dbReference type="NCBI Taxonomy" id="97485"/>
    <lineage>
        <taxon>Eukaryota</taxon>
        <taxon>Haptista</taxon>
        <taxon>Haptophyta</taxon>
        <taxon>Prymnesiophyceae</taxon>
        <taxon>Prymnesiales</taxon>
        <taxon>Prymnesiaceae</taxon>
        <taxon>Prymnesium</taxon>
    </lineage>
</organism>
<accession>A0AB34JRR6</accession>
<evidence type="ECO:0000259" key="2">
    <source>
        <dbReference type="PROSITE" id="PS50196"/>
    </source>
</evidence>
<evidence type="ECO:0000256" key="1">
    <source>
        <dbReference type="SAM" id="MobiDB-lite"/>
    </source>
</evidence>
<dbReference type="PANTHER" id="PTHR23138">
    <property type="entry name" value="RAN BINDING PROTEIN"/>
    <property type="match status" value="1"/>
</dbReference>
<evidence type="ECO:0000313" key="4">
    <source>
        <dbReference type="Proteomes" id="UP001515480"/>
    </source>
</evidence>
<name>A0AB34JRR6_PRYPA</name>